<name>A0A644VS33_9ZZZZ</name>
<keyword evidence="1" id="KW-0472">Membrane</keyword>
<proteinExistence type="predicted"/>
<gene>
    <name evidence="2" type="ORF">SDC9_40365</name>
</gene>
<dbReference type="InterPro" id="IPR034804">
    <property type="entry name" value="SQR/QFR_C/D"/>
</dbReference>
<dbReference type="AlphaFoldDB" id="A0A644VS33"/>
<organism evidence="2">
    <name type="scientific">bioreactor metagenome</name>
    <dbReference type="NCBI Taxonomy" id="1076179"/>
    <lineage>
        <taxon>unclassified sequences</taxon>
        <taxon>metagenomes</taxon>
        <taxon>ecological metagenomes</taxon>
    </lineage>
</organism>
<dbReference type="Gene3D" id="1.20.1300.10">
    <property type="entry name" value="Fumarate reductase/succinate dehydrogenase, transmembrane subunit"/>
    <property type="match status" value="1"/>
</dbReference>
<evidence type="ECO:0000313" key="2">
    <source>
        <dbReference type="EMBL" id="MPL94215.1"/>
    </source>
</evidence>
<comment type="caution">
    <text evidence="2">The sequence shown here is derived from an EMBL/GenBank/DDBJ whole genome shotgun (WGS) entry which is preliminary data.</text>
</comment>
<keyword evidence="1" id="KW-0812">Transmembrane</keyword>
<dbReference type="SUPFAM" id="SSF81343">
    <property type="entry name" value="Fumarate reductase respiratory complex transmembrane subunits"/>
    <property type="match status" value="1"/>
</dbReference>
<dbReference type="GO" id="GO:0016020">
    <property type="term" value="C:membrane"/>
    <property type="evidence" value="ECO:0007669"/>
    <property type="project" value="InterPro"/>
</dbReference>
<keyword evidence="1" id="KW-1133">Transmembrane helix</keyword>
<sequence length="234" mass="26165">MRRLEKSNQKIKNMANIFTSSIGKKLVMSISGLFLILFLLVHLLANSAYLFGPEAFDTIIVIMSSPVVVAMVPVLAAGFAVHIIYALILNRMNYKARGKERYAVTHKGEADSWASKNMLVLGLIVLGFLVFHLSHFWAKMQLPEFTGGHAENVNDLMHITFGNTFIYISYIVWFAALWFHLTHGFWSALQTVGANNQKWIPRLKAVSYIYATVVCGGFVIIATTAFLRANGYIG</sequence>
<accession>A0A644VS33</accession>
<evidence type="ECO:0000256" key="1">
    <source>
        <dbReference type="SAM" id="Phobius"/>
    </source>
</evidence>
<feature type="transmembrane region" description="Helical" evidence="1">
    <location>
        <begin position="26"/>
        <end position="45"/>
    </location>
</feature>
<protein>
    <submittedName>
        <fullName evidence="2">Uncharacterized protein</fullName>
    </submittedName>
</protein>
<dbReference type="CDD" id="cd03498">
    <property type="entry name" value="SQR_TypeB_2_TM"/>
    <property type="match status" value="1"/>
</dbReference>
<feature type="transmembrane region" description="Helical" evidence="1">
    <location>
        <begin position="165"/>
        <end position="186"/>
    </location>
</feature>
<feature type="transmembrane region" description="Helical" evidence="1">
    <location>
        <begin position="65"/>
        <end position="89"/>
    </location>
</feature>
<reference evidence="2" key="1">
    <citation type="submission" date="2019-08" db="EMBL/GenBank/DDBJ databases">
        <authorList>
            <person name="Kucharzyk K."/>
            <person name="Murdoch R.W."/>
            <person name="Higgins S."/>
            <person name="Loffler F."/>
        </authorList>
    </citation>
    <scope>NUCLEOTIDE SEQUENCE</scope>
</reference>
<feature type="transmembrane region" description="Helical" evidence="1">
    <location>
        <begin position="207"/>
        <end position="227"/>
    </location>
</feature>
<dbReference type="NCBIfam" id="TIGR02046">
    <property type="entry name" value="sdhC_b558_fam"/>
    <property type="match status" value="1"/>
</dbReference>
<feature type="transmembrane region" description="Helical" evidence="1">
    <location>
        <begin position="118"/>
        <end position="138"/>
    </location>
</feature>
<dbReference type="InterPro" id="IPR011138">
    <property type="entry name" value="Cytochrome_b-558"/>
</dbReference>
<dbReference type="EMBL" id="VSSQ01000418">
    <property type="protein sequence ID" value="MPL94215.1"/>
    <property type="molecule type" value="Genomic_DNA"/>
</dbReference>